<dbReference type="GO" id="GO:0061630">
    <property type="term" value="F:ubiquitin protein ligase activity"/>
    <property type="evidence" value="ECO:0007669"/>
    <property type="project" value="TreeGrafter"/>
</dbReference>
<dbReference type="InterPro" id="IPR001258">
    <property type="entry name" value="NHL_repeat"/>
</dbReference>
<dbReference type="AlphaFoldDB" id="A0A553PU36"/>
<evidence type="ECO:0008006" key="6">
    <source>
        <dbReference type="Google" id="ProtNLM"/>
    </source>
</evidence>
<dbReference type="SUPFAM" id="SSF101898">
    <property type="entry name" value="NHL repeat"/>
    <property type="match status" value="1"/>
</dbReference>
<proteinExistence type="predicted"/>
<keyword evidence="5" id="KW-1185">Reference proteome</keyword>
<evidence type="ECO:0000313" key="4">
    <source>
        <dbReference type="EMBL" id="TRY81167.1"/>
    </source>
</evidence>
<dbReference type="STRING" id="6832.A0A553PU36"/>
<evidence type="ECO:0000256" key="3">
    <source>
        <dbReference type="SAM" id="MobiDB-lite"/>
    </source>
</evidence>
<sequence length="542" mass="60736">MSASSIIRKISFLQKAHPQDQEREGAQSLSDFSKTSVPIRKQSQNTNPRKISTGYQVSHQRVASRKWSLPESQVRKNSSISALKKIEAKQEANQGCGLCFKAHKNPKDYVNPKSLLSCPACHEETFVVKGALQKLDELSVAEVAKQKRFIGQQGERFRAELKQRIEKEESEGKKMKDKFQELYKLEEEAGKCEDTSNLTLKYQGLVDGQDELKEKILKRKNTTFTLNDDFTITETVKNEDVSGILVDTHSKPALPRLKKMHRFHVKRPTGAGICPWNENIYICLPEKHVIEVYKPNGAHLKTIESAPGLNFMYPIKVAFDSKNKQIFVLDKWDCNVKILQHLDDDKHSLKDIILAKGDGAGFLQEPCGLALDKEGNIYIADSGNNRVQKVNAKGQPLIMFGGALEKDVFDKDVWVPSLNHPEDININFASTIVVVADTGNHRVKLFDLNGEILHDIGMKGSGHGMFEFPTCAVFHPLSNVILVGDSENHRIQAFNEAGKYLKSYNGHKQISNIATSNIAASNVHQNITLISCSFDNFVIVAK</sequence>
<dbReference type="GO" id="GO:0043161">
    <property type="term" value="P:proteasome-mediated ubiquitin-dependent protein catabolic process"/>
    <property type="evidence" value="ECO:0007669"/>
    <property type="project" value="TreeGrafter"/>
</dbReference>
<dbReference type="InterPro" id="IPR050952">
    <property type="entry name" value="TRIM-NHL_E3_ligases"/>
</dbReference>
<keyword evidence="1" id="KW-0677">Repeat</keyword>
<dbReference type="GO" id="GO:0000209">
    <property type="term" value="P:protein polyubiquitination"/>
    <property type="evidence" value="ECO:0007669"/>
    <property type="project" value="TreeGrafter"/>
</dbReference>
<organism evidence="4 5">
    <name type="scientific">Tigriopus californicus</name>
    <name type="common">Marine copepod</name>
    <dbReference type="NCBI Taxonomy" id="6832"/>
    <lineage>
        <taxon>Eukaryota</taxon>
        <taxon>Metazoa</taxon>
        <taxon>Ecdysozoa</taxon>
        <taxon>Arthropoda</taxon>
        <taxon>Crustacea</taxon>
        <taxon>Multicrustacea</taxon>
        <taxon>Hexanauplia</taxon>
        <taxon>Copepoda</taxon>
        <taxon>Harpacticoida</taxon>
        <taxon>Harpacticidae</taxon>
        <taxon>Tigriopus</taxon>
    </lineage>
</organism>
<dbReference type="EMBL" id="VCGU01000001">
    <property type="protein sequence ID" value="TRY81167.1"/>
    <property type="molecule type" value="Genomic_DNA"/>
</dbReference>
<dbReference type="Gene3D" id="2.120.10.30">
    <property type="entry name" value="TolB, C-terminal domain"/>
    <property type="match status" value="3"/>
</dbReference>
<dbReference type="PANTHER" id="PTHR24104">
    <property type="entry name" value="E3 UBIQUITIN-PROTEIN LIGASE NHLRC1-RELATED"/>
    <property type="match status" value="1"/>
</dbReference>
<name>A0A553PU36_TIGCA</name>
<dbReference type="PANTHER" id="PTHR24104:SF25">
    <property type="entry name" value="PROTEIN LIN-41"/>
    <property type="match status" value="1"/>
</dbReference>
<dbReference type="PROSITE" id="PS51125">
    <property type="entry name" value="NHL"/>
    <property type="match status" value="1"/>
</dbReference>
<evidence type="ECO:0000313" key="5">
    <source>
        <dbReference type="Proteomes" id="UP000318571"/>
    </source>
</evidence>
<dbReference type="GO" id="GO:0008270">
    <property type="term" value="F:zinc ion binding"/>
    <property type="evidence" value="ECO:0007669"/>
    <property type="project" value="UniProtKB-KW"/>
</dbReference>
<evidence type="ECO:0000256" key="2">
    <source>
        <dbReference type="PROSITE-ProRule" id="PRU00504"/>
    </source>
</evidence>
<evidence type="ECO:0000256" key="1">
    <source>
        <dbReference type="ARBA" id="ARBA00022737"/>
    </source>
</evidence>
<reference evidence="4 5" key="1">
    <citation type="journal article" date="2018" name="Nat. Ecol. Evol.">
        <title>Genomic signatures of mitonuclear coevolution across populations of Tigriopus californicus.</title>
        <authorList>
            <person name="Barreto F.S."/>
            <person name="Watson E.T."/>
            <person name="Lima T.G."/>
            <person name="Willett C.S."/>
            <person name="Edmands S."/>
            <person name="Li W."/>
            <person name="Burton R.S."/>
        </authorList>
    </citation>
    <scope>NUCLEOTIDE SEQUENCE [LARGE SCALE GENOMIC DNA]</scope>
    <source>
        <strain evidence="4 5">San Diego</strain>
    </source>
</reference>
<dbReference type="CDD" id="cd05819">
    <property type="entry name" value="NHL"/>
    <property type="match status" value="1"/>
</dbReference>
<feature type="repeat" description="NHL" evidence="2">
    <location>
        <begin position="356"/>
        <end position="393"/>
    </location>
</feature>
<feature type="region of interest" description="Disordered" evidence="3">
    <location>
        <begin position="1"/>
        <end position="55"/>
    </location>
</feature>
<comment type="caution">
    <text evidence="4">The sequence shown here is derived from an EMBL/GenBank/DDBJ whole genome shotgun (WGS) entry which is preliminary data.</text>
</comment>
<protein>
    <recommendedName>
        <fullName evidence="6">SMP-30/Gluconolactonase/LRE-like region domain-containing protein</fullName>
    </recommendedName>
</protein>
<accession>A0A553PU36</accession>
<dbReference type="Proteomes" id="UP000318571">
    <property type="component" value="Chromosome 12"/>
</dbReference>
<gene>
    <name evidence="4" type="ORF">TCAL_09283</name>
</gene>
<feature type="compositionally biased region" description="Polar residues" evidence="3">
    <location>
        <begin position="27"/>
        <end position="55"/>
    </location>
</feature>
<dbReference type="Pfam" id="PF01436">
    <property type="entry name" value="NHL"/>
    <property type="match status" value="1"/>
</dbReference>
<dbReference type="InterPro" id="IPR011042">
    <property type="entry name" value="6-blade_b-propeller_TolB-like"/>
</dbReference>